<evidence type="ECO:0000313" key="2">
    <source>
        <dbReference type="Proteomes" id="UP000593576"/>
    </source>
</evidence>
<dbReference type="SUPFAM" id="SSF109920">
    <property type="entry name" value="Hypothetical protein At3g22680"/>
    <property type="match status" value="1"/>
</dbReference>
<name>A0A7J9LC48_GOSSC</name>
<accession>A0A7J9LC48</accession>
<dbReference type="Gene3D" id="1.20.120.690">
    <property type="entry name" value="RDM1 protein domain"/>
    <property type="match status" value="1"/>
</dbReference>
<sequence length="48" mass="5692">MKKFTVLKPIPMSVSLEPSLFIIWENLGESIKQKYEQPLHYLTQIPFK</sequence>
<organism evidence="1 2">
    <name type="scientific">Gossypium schwendimanii</name>
    <name type="common">Cotton</name>
    <dbReference type="NCBI Taxonomy" id="34291"/>
    <lineage>
        <taxon>Eukaryota</taxon>
        <taxon>Viridiplantae</taxon>
        <taxon>Streptophyta</taxon>
        <taxon>Embryophyta</taxon>
        <taxon>Tracheophyta</taxon>
        <taxon>Spermatophyta</taxon>
        <taxon>Magnoliopsida</taxon>
        <taxon>eudicotyledons</taxon>
        <taxon>Gunneridae</taxon>
        <taxon>Pentapetalae</taxon>
        <taxon>rosids</taxon>
        <taxon>malvids</taxon>
        <taxon>Malvales</taxon>
        <taxon>Malvaceae</taxon>
        <taxon>Malvoideae</taxon>
        <taxon>Gossypium</taxon>
    </lineage>
</organism>
<protein>
    <submittedName>
        <fullName evidence="1">Uncharacterized protein</fullName>
    </submittedName>
</protein>
<reference evidence="1 2" key="1">
    <citation type="journal article" date="2019" name="Genome Biol. Evol.">
        <title>Insights into the evolution of the New World diploid cottons (Gossypium, subgenus Houzingenia) based on genome sequencing.</title>
        <authorList>
            <person name="Grover C.E."/>
            <person name="Arick M.A. 2nd"/>
            <person name="Thrash A."/>
            <person name="Conover J.L."/>
            <person name="Sanders W.S."/>
            <person name="Peterson D.G."/>
            <person name="Frelichowski J.E."/>
            <person name="Scheffler J.A."/>
            <person name="Scheffler B.E."/>
            <person name="Wendel J.F."/>
        </authorList>
    </citation>
    <scope>NUCLEOTIDE SEQUENCE [LARGE SCALE GENOMIC DNA]</scope>
    <source>
        <strain evidence="1">1</strain>
        <tissue evidence="1">Leaf</tissue>
    </source>
</reference>
<dbReference type="AlphaFoldDB" id="A0A7J9LC48"/>
<keyword evidence="2" id="KW-1185">Reference proteome</keyword>
<dbReference type="Proteomes" id="UP000593576">
    <property type="component" value="Unassembled WGS sequence"/>
</dbReference>
<dbReference type="GO" id="GO:0005634">
    <property type="term" value="C:nucleus"/>
    <property type="evidence" value="ECO:0007669"/>
    <property type="project" value="InterPro"/>
</dbReference>
<dbReference type="EMBL" id="JABFAF010000005">
    <property type="protein sequence ID" value="MBA0856261.1"/>
    <property type="molecule type" value="Genomic_DNA"/>
</dbReference>
<gene>
    <name evidence="1" type="ORF">Goshw_025676</name>
</gene>
<dbReference type="InterPro" id="IPR015270">
    <property type="entry name" value="RDM1_plant"/>
</dbReference>
<dbReference type="GO" id="GO:0080188">
    <property type="term" value="P:gene silencing by siRNA-directed DNA methylation"/>
    <property type="evidence" value="ECO:0007669"/>
    <property type="project" value="InterPro"/>
</dbReference>
<dbReference type="InterPro" id="IPR036319">
    <property type="entry name" value="RDM1_sf"/>
</dbReference>
<comment type="caution">
    <text evidence="1">The sequence shown here is derived from an EMBL/GenBank/DDBJ whole genome shotgun (WGS) entry which is preliminary data.</text>
</comment>
<evidence type="ECO:0000313" key="1">
    <source>
        <dbReference type="EMBL" id="MBA0856261.1"/>
    </source>
</evidence>
<dbReference type="Pfam" id="PF09187">
    <property type="entry name" value="RdDM_RDM1"/>
    <property type="match status" value="1"/>
</dbReference>
<proteinExistence type="predicted"/>